<protein>
    <submittedName>
        <fullName evidence="1">Uncharacterized protein</fullName>
    </submittedName>
</protein>
<organism evidence="1 2">
    <name type="scientific">Natrarchaeobius chitinivorans</name>
    <dbReference type="NCBI Taxonomy" id="1679083"/>
    <lineage>
        <taxon>Archaea</taxon>
        <taxon>Methanobacteriati</taxon>
        <taxon>Methanobacteriota</taxon>
        <taxon>Stenosarchaea group</taxon>
        <taxon>Halobacteria</taxon>
        <taxon>Halobacteriales</taxon>
        <taxon>Natrialbaceae</taxon>
        <taxon>Natrarchaeobius</taxon>
    </lineage>
</organism>
<evidence type="ECO:0000313" key="2">
    <source>
        <dbReference type="Proteomes" id="UP000282323"/>
    </source>
</evidence>
<gene>
    <name evidence="1" type="ORF">EA473_05280</name>
</gene>
<dbReference type="Proteomes" id="UP000282323">
    <property type="component" value="Unassembled WGS sequence"/>
</dbReference>
<proteinExistence type="predicted"/>
<comment type="caution">
    <text evidence="1">The sequence shown here is derived from an EMBL/GenBank/DDBJ whole genome shotgun (WGS) entry which is preliminary data.</text>
</comment>
<sequence>MTVDHWILSNRVRLTSSITPITVLWIDDSDPSRQFCELVASGYRFATAVSERSTERTGSVRNAPITRIRRTVGPMGA</sequence>
<dbReference type="EMBL" id="REGA01000003">
    <property type="protein sequence ID" value="RQG96526.1"/>
    <property type="molecule type" value="Genomic_DNA"/>
</dbReference>
<keyword evidence="2" id="KW-1185">Reference proteome</keyword>
<accession>A0A3N6MPR3</accession>
<evidence type="ECO:0000313" key="1">
    <source>
        <dbReference type="EMBL" id="RQG96526.1"/>
    </source>
</evidence>
<name>A0A3N6MPR3_NATCH</name>
<dbReference type="AlphaFoldDB" id="A0A3N6MPR3"/>
<reference evidence="1 2" key="1">
    <citation type="submission" date="2018-10" db="EMBL/GenBank/DDBJ databases">
        <title>Natrarchaeobius chitinivorans gen. nov., sp. nov., and Natrarchaeobius haloalkaliphilus sp. nov., alkaliphilic, chitin-utilizing haloarchaea from hypersaline alkaline lakes.</title>
        <authorList>
            <person name="Sorokin D.Y."/>
            <person name="Elcheninov A.G."/>
            <person name="Kostrikina N.A."/>
            <person name="Bale N.J."/>
            <person name="Sinninghe Damste J.S."/>
            <person name="Khijniak T.V."/>
            <person name="Kublanov I.V."/>
            <person name="Toshchakov S.V."/>
        </authorList>
    </citation>
    <scope>NUCLEOTIDE SEQUENCE [LARGE SCALE GENOMIC DNA]</scope>
    <source>
        <strain evidence="1 2">AArcht4T</strain>
    </source>
</reference>